<dbReference type="EMBL" id="CP046457">
    <property type="protein sequence ID" value="QGU00195.1"/>
    <property type="molecule type" value="Genomic_DNA"/>
</dbReference>
<dbReference type="KEGG" id="salq:SYNTR_1601"/>
<dbReference type="OrthoDB" id="2078710at2"/>
<evidence type="ECO:0000313" key="3">
    <source>
        <dbReference type="Proteomes" id="UP000426444"/>
    </source>
</evidence>
<dbReference type="RefSeq" id="WP_156204007.1">
    <property type="nucleotide sequence ID" value="NZ_CP046457.1"/>
</dbReference>
<evidence type="ECO:0000256" key="1">
    <source>
        <dbReference type="SAM" id="MobiDB-lite"/>
    </source>
</evidence>
<feature type="compositionally biased region" description="Basic and acidic residues" evidence="1">
    <location>
        <begin position="206"/>
        <end position="220"/>
    </location>
</feature>
<reference evidence="3" key="1">
    <citation type="journal article" date="2019" name="Microbiology">
        <title>Complete Genome Sequence of an Uncultured Bacterium of the Candidate Phylum Bipolaricaulota.</title>
        <authorList>
            <person name="Kadnikov V.V."/>
            <person name="Mardanov A.V."/>
            <person name="Beletsky A.V."/>
            <person name="Frank Y.A."/>
            <person name="Karnachuk O.V."/>
            <person name="Ravin N.V."/>
        </authorList>
    </citation>
    <scope>NUCLEOTIDE SEQUENCE [LARGE SCALE GENOMIC DNA]</scope>
</reference>
<dbReference type="AlphaFoldDB" id="A0A6I6DL69"/>
<keyword evidence="3" id="KW-1185">Reference proteome</keyword>
<organism evidence="2 3">
    <name type="scientific">Candidatus Syntrophocurvum alkaliphilum</name>
    <dbReference type="NCBI Taxonomy" id="2293317"/>
    <lineage>
        <taxon>Bacteria</taxon>
        <taxon>Bacillati</taxon>
        <taxon>Bacillota</taxon>
        <taxon>Clostridia</taxon>
        <taxon>Eubacteriales</taxon>
        <taxon>Syntrophomonadaceae</taxon>
        <taxon>Candidatus Syntrophocurvum</taxon>
    </lineage>
</organism>
<feature type="region of interest" description="Disordered" evidence="1">
    <location>
        <begin position="200"/>
        <end position="221"/>
    </location>
</feature>
<accession>A0A6I6DL69</accession>
<evidence type="ECO:0000313" key="2">
    <source>
        <dbReference type="EMBL" id="QGU00195.1"/>
    </source>
</evidence>
<name>A0A6I6DL69_9FIRM</name>
<protein>
    <submittedName>
        <fullName evidence="2">Uncharacterized protein</fullName>
    </submittedName>
</protein>
<proteinExistence type="predicted"/>
<sequence>MFFTFLSKENVHKLDTSVMFEYSPEQVLFYYYNSYINISLSSYNNLKNYCLEEDYSNNCIYEWICFLDEDIKAMEDLVAFEQNDFLDYIGPYYYLKTNTRVYFSKTDSIESERLTAKDLDTILGLHVTPETNIEAHQYNKTRKNNRKNPRGKSELIKDINMCLTSLNEIEKINKHINYLNKILEQRNQIINQEVISPLEPDTLPLKPEKSEDPEPQEKSKFLSFPRFKQKQVYRDGSQYNHDMKVYIIRYREYEKACDRYKKALGDWKEAEKEFENNSLSDIYDLEAKLKSTNKTLKIYNSILKKSFIHTDYQDLVTLNTFKNYLETGRANDIQDCMNLYEEERHWTEIKLSQERIENTIYMLQNDHEYIKLADNKVNDLISKINNKNKVMVEA</sequence>
<gene>
    <name evidence="2" type="ORF">SYNTR_1601</name>
</gene>
<dbReference type="Proteomes" id="UP000426444">
    <property type="component" value="Chromosome"/>
</dbReference>